<evidence type="ECO:0000313" key="2">
    <source>
        <dbReference type="EMBL" id="UWZ81730.1"/>
    </source>
</evidence>
<accession>A0A9J7BIW4</accession>
<dbReference type="Pfam" id="PF00480">
    <property type="entry name" value="ROK"/>
    <property type="match status" value="1"/>
</dbReference>
<dbReference type="InterPro" id="IPR000600">
    <property type="entry name" value="ROK"/>
</dbReference>
<dbReference type="EMBL" id="CP093313">
    <property type="protein sequence ID" value="UWZ81730.1"/>
    <property type="molecule type" value="Genomic_DNA"/>
</dbReference>
<organism evidence="2 3">
    <name type="scientific">Occallatibacter riparius</name>
    <dbReference type="NCBI Taxonomy" id="1002689"/>
    <lineage>
        <taxon>Bacteria</taxon>
        <taxon>Pseudomonadati</taxon>
        <taxon>Acidobacteriota</taxon>
        <taxon>Terriglobia</taxon>
        <taxon>Terriglobales</taxon>
        <taxon>Acidobacteriaceae</taxon>
        <taxon>Occallatibacter</taxon>
    </lineage>
</organism>
<dbReference type="AlphaFoldDB" id="A0A9J7BIW4"/>
<dbReference type="RefSeq" id="WP_260790597.1">
    <property type="nucleotide sequence ID" value="NZ_CP093313.1"/>
</dbReference>
<dbReference type="Proteomes" id="UP001059380">
    <property type="component" value="Chromosome"/>
</dbReference>
<evidence type="ECO:0000256" key="1">
    <source>
        <dbReference type="ARBA" id="ARBA00006479"/>
    </source>
</evidence>
<dbReference type="Gene3D" id="3.30.420.40">
    <property type="match status" value="2"/>
</dbReference>
<reference evidence="2" key="1">
    <citation type="submission" date="2021-04" db="EMBL/GenBank/DDBJ databases">
        <title>Phylogenetic analysis of Acidobacteriaceae.</title>
        <authorList>
            <person name="Qiu L."/>
            <person name="Zhang Q."/>
        </authorList>
    </citation>
    <scope>NUCLEOTIDE SEQUENCE</scope>
    <source>
        <strain evidence="2">DSM 25168</strain>
    </source>
</reference>
<dbReference type="PANTHER" id="PTHR18964">
    <property type="entry name" value="ROK (REPRESSOR, ORF, KINASE) FAMILY"/>
    <property type="match status" value="1"/>
</dbReference>
<protein>
    <submittedName>
        <fullName evidence="2">ROK family protein</fullName>
    </submittedName>
</protein>
<gene>
    <name evidence="2" type="ORF">MOP44_14165</name>
</gene>
<keyword evidence="3" id="KW-1185">Reference proteome</keyword>
<dbReference type="InterPro" id="IPR043129">
    <property type="entry name" value="ATPase_NBD"/>
</dbReference>
<name>A0A9J7BIW4_9BACT</name>
<proteinExistence type="inferred from homology"/>
<dbReference type="KEGG" id="orp:MOP44_14165"/>
<dbReference type="CDD" id="cd23763">
    <property type="entry name" value="ASKHA_ATPase_ROK"/>
    <property type="match status" value="1"/>
</dbReference>
<comment type="similarity">
    <text evidence="1">Belongs to the ROK (NagC/XylR) family.</text>
</comment>
<dbReference type="SUPFAM" id="SSF53067">
    <property type="entry name" value="Actin-like ATPase domain"/>
    <property type="match status" value="1"/>
</dbReference>
<sequence length="306" mass="31965">MSASFSTFVLTYDVGGSHVSAGLCSLADLKVVRVAGAPLAGIDTFEAFADLLHNLGSQAAAGEHSIAGASLAVPFPFDTEAGMSLMEHKLTALYRRDLRGALAQRFGWNRDQFRFLNDAGAYLLGEVGAGAVKGAKRAVGLTLGTGIGCAFAIDGAQVTGGPGVPPGGEIWDYPYNDGTVEDLISTRAVKGEYLARTGSDLEVSAIAAAAATDPEAREVFDNFGLHLGQVLRDVIAPFHPQMVVIGGGIARSASLFLPTAEAQIDGLGFHIVQSALWDQAPLVGAAHFWREQTSEARNHAAVSTRI</sequence>
<dbReference type="PANTHER" id="PTHR18964:SF149">
    <property type="entry name" value="BIFUNCTIONAL UDP-N-ACETYLGLUCOSAMINE 2-EPIMERASE_N-ACETYLMANNOSAMINE KINASE"/>
    <property type="match status" value="1"/>
</dbReference>
<evidence type="ECO:0000313" key="3">
    <source>
        <dbReference type="Proteomes" id="UP001059380"/>
    </source>
</evidence>